<proteinExistence type="inferred from homology"/>
<feature type="repeat" description="ANK" evidence="4">
    <location>
        <begin position="84"/>
        <end position="116"/>
    </location>
</feature>
<dbReference type="Gene3D" id="1.10.750.20">
    <property type="entry name" value="SOCS box"/>
    <property type="match status" value="1"/>
</dbReference>
<evidence type="ECO:0000256" key="2">
    <source>
        <dbReference type="ARBA" id="ARBA00022737"/>
    </source>
</evidence>
<keyword evidence="7" id="KW-1185">Reference proteome</keyword>
<dbReference type="SUPFAM" id="SSF48403">
    <property type="entry name" value="Ankyrin repeat"/>
    <property type="match status" value="1"/>
</dbReference>
<dbReference type="GO" id="GO:0045732">
    <property type="term" value="P:positive regulation of protein catabolic process"/>
    <property type="evidence" value="ECO:0007669"/>
    <property type="project" value="TreeGrafter"/>
</dbReference>
<dbReference type="Pfam" id="PF07525">
    <property type="entry name" value="SOCS_box"/>
    <property type="match status" value="1"/>
</dbReference>
<dbReference type="Gene3D" id="1.25.40.20">
    <property type="entry name" value="Ankyrin repeat-containing domain"/>
    <property type="match status" value="1"/>
</dbReference>
<feature type="domain" description="SOCS box" evidence="5">
    <location>
        <begin position="241"/>
        <end position="295"/>
    </location>
</feature>
<evidence type="ECO:0000256" key="4">
    <source>
        <dbReference type="PROSITE-ProRule" id="PRU00023"/>
    </source>
</evidence>
<dbReference type="SMART" id="SM00253">
    <property type="entry name" value="SOCS"/>
    <property type="match status" value="1"/>
</dbReference>
<reference evidence="6 7" key="1">
    <citation type="submission" date="2019-07" db="EMBL/GenBank/DDBJ databases">
        <title>Draft genome assembly of a fouling barnacle, Amphibalanus amphitrite (Darwin, 1854): The first reference genome for Thecostraca.</title>
        <authorList>
            <person name="Kim W."/>
        </authorList>
    </citation>
    <scope>NUCLEOTIDE SEQUENCE [LARGE SCALE GENOMIC DNA]</scope>
    <source>
        <strain evidence="6">SNU_AA5</strain>
        <tissue evidence="6">Soma without cirri and trophi</tissue>
    </source>
</reference>
<dbReference type="PROSITE" id="PS50225">
    <property type="entry name" value="SOCS"/>
    <property type="match status" value="1"/>
</dbReference>
<feature type="repeat" description="ANK" evidence="4">
    <location>
        <begin position="51"/>
        <end position="83"/>
    </location>
</feature>
<dbReference type="InterPro" id="IPR036036">
    <property type="entry name" value="SOCS_box-like_dom_sf"/>
</dbReference>
<organism evidence="6 7">
    <name type="scientific">Amphibalanus amphitrite</name>
    <name type="common">Striped barnacle</name>
    <name type="synonym">Balanus amphitrite</name>
    <dbReference type="NCBI Taxonomy" id="1232801"/>
    <lineage>
        <taxon>Eukaryota</taxon>
        <taxon>Metazoa</taxon>
        <taxon>Ecdysozoa</taxon>
        <taxon>Arthropoda</taxon>
        <taxon>Crustacea</taxon>
        <taxon>Multicrustacea</taxon>
        <taxon>Cirripedia</taxon>
        <taxon>Thoracica</taxon>
        <taxon>Thoracicalcarea</taxon>
        <taxon>Balanomorpha</taxon>
        <taxon>Balanoidea</taxon>
        <taxon>Balanidae</taxon>
        <taxon>Amphibalaninae</taxon>
        <taxon>Amphibalanus</taxon>
    </lineage>
</organism>
<evidence type="ECO:0000313" key="7">
    <source>
        <dbReference type="Proteomes" id="UP000440578"/>
    </source>
</evidence>
<evidence type="ECO:0000313" key="6">
    <source>
        <dbReference type="EMBL" id="KAF0290916.1"/>
    </source>
</evidence>
<dbReference type="InterPro" id="IPR002110">
    <property type="entry name" value="Ankyrin_rpt"/>
</dbReference>
<dbReference type="PROSITE" id="PS50088">
    <property type="entry name" value="ANK_REPEAT"/>
    <property type="match status" value="2"/>
</dbReference>
<dbReference type="AlphaFoldDB" id="A0A6A4V8K4"/>
<dbReference type="InterPro" id="IPR036770">
    <property type="entry name" value="Ankyrin_rpt-contain_sf"/>
</dbReference>
<evidence type="ECO:0000259" key="5">
    <source>
        <dbReference type="PROSITE" id="PS50225"/>
    </source>
</evidence>
<dbReference type="PANTHER" id="PTHR24136:SF15">
    <property type="entry name" value="ANK_REP_REGION DOMAIN-CONTAINING PROTEIN"/>
    <property type="match status" value="1"/>
</dbReference>
<dbReference type="OrthoDB" id="6379741at2759"/>
<dbReference type="PROSITE" id="PS50297">
    <property type="entry name" value="ANK_REP_REGION"/>
    <property type="match status" value="2"/>
</dbReference>
<evidence type="ECO:0000256" key="1">
    <source>
        <dbReference type="ARBA" id="ARBA00005949"/>
    </source>
</evidence>
<name>A0A6A4V8K4_AMPAM</name>
<comment type="caution">
    <text evidence="6">The sequence shown here is derived from an EMBL/GenBank/DDBJ whole genome shotgun (WGS) entry which is preliminary data.</text>
</comment>
<keyword evidence="3 4" id="KW-0040">ANK repeat</keyword>
<accession>A0A6A4V8K4</accession>
<dbReference type="Proteomes" id="UP000440578">
    <property type="component" value="Unassembled WGS sequence"/>
</dbReference>
<dbReference type="EMBL" id="VIIS01001922">
    <property type="protein sequence ID" value="KAF0290916.1"/>
    <property type="molecule type" value="Genomic_DNA"/>
</dbReference>
<dbReference type="SMART" id="SM00248">
    <property type="entry name" value="ANK"/>
    <property type="match status" value="4"/>
</dbReference>
<dbReference type="InterPro" id="IPR001496">
    <property type="entry name" value="SOCS_box"/>
</dbReference>
<dbReference type="GO" id="GO:0016567">
    <property type="term" value="P:protein ubiquitination"/>
    <property type="evidence" value="ECO:0007669"/>
    <property type="project" value="TreeGrafter"/>
</dbReference>
<dbReference type="FunFam" id="1.10.750.20:FF:000001">
    <property type="entry name" value="Ankyrin repeat and SOCS box containing 1"/>
    <property type="match status" value="1"/>
</dbReference>
<dbReference type="Pfam" id="PF12796">
    <property type="entry name" value="Ank_2"/>
    <property type="match status" value="1"/>
</dbReference>
<keyword evidence="2" id="KW-0677">Repeat</keyword>
<dbReference type="SUPFAM" id="SSF158235">
    <property type="entry name" value="SOCS box-like"/>
    <property type="match status" value="1"/>
</dbReference>
<protein>
    <submittedName>
        <fullName evidence="6">Ankyrin repeat and SOCS box protein 1</fullName>
    </submittedName>
</protein>
<dbReference type="InterPro" id="IPR051573">
    <property type="entry name" value="Ankyrin-SOCS_box_domain"/>
</dbReference>
<gene>
    <name evidence="6" type="primary">ASB1_0</name>
    <name evidence="6" type="ORF">FJT64_010916</name>
</gene>
<dbReference type="SMART" id="SM00969">
    <property type="entry name" value="SOCS_box"/>
    <property type="match status" value="1"/>
</dbReference>
<sequence>MDLSSLLLDEDEPAEDIGLHQAAYAGDAAELRRLLQLPHYRSAINRRLRLLGVTPLRLAVSGDSLECVCCLLEHGAEVDLTDMKGQTPLFVAVKDQHLECARLLLRRGACPDGSADNLSTPLGQCCQSGWLPGVQLLLAAGADPERGLLRGGPVPALPLHTAAVYHHLDCFLALLLAGSQADPARRPRVPADAVSRVSLPHALLRHRCSVEFIELLYEFGGNLWQLNSRGLLAWEAEPDSLLVKPLKQLAGTPHSLQNLCRLRVRRWLGRRRLPLLARLPLPPAVISYLIYSDTIRLVKFGTFRFS</sequence>
<dbReference type="PANTHER" id="PTHR24136">
    <property type="entry name" value="SOWAH (DROSOPHILA) HOMOLOG"/>
    <property type="match status" value="1"/>
</dbReference>
<dbReference type="GO" id="GO:0035556">
    <property type="term" value="P:intracellular signal transduction"/>
    <property type="evidence" value="ECO:0007669"/>
    <property type="project" value="InterPro"/>
</dbReference>
<evidence type="ECO:0000256" key="3">
    <source>
        <dbReference type="ARBA" id="ARBA00023043"/>
    </source>
</evidence>
<comment type="similarity">
    <text evidence="1">Belongs to the ankyrin SOCS box (ASB) family.</text>
</comment>